<keyword evidence="9" id="KW-1185">Reference proteome</keyword>
<dbReference type="EC" id="3.2.2.-" evidence="6"/>
<evidence type="ECO:0000256" key="2">
    <source>
        <dbReference type="ARBA" id="ARBA00035119"/>
    </source>
</evidence>
<dbReference type="AlphaFoldDB" id="A0ABD0WS97"/>
<gene>
    <name evidence="8" type="ORF">UPYG_G00188340</name>
</gene>
<evidence type="ECO:0000256" key="5">
    <source>
        <dbReference type="ARBA" id="ARBA00048204"/>
    </source>
</evidence>
<dbReference type="GO" id="GO:0016787">
    <property type="term" value="F:hydrolase activity"/>
    <property type="evidence" value="ECO:0007669"/>
    <property type="project" value="UniProtKB-KW"/>
</dbReference>
<evidence type="ECO:0000313" key="8">
    <source>
        <dbReference type="EMBL" id="KAL0979694.1"/>
    </source>
</evidence>
<feature type="signal peptide" evidence="7">
    <location>
        <begin position="1"/>
        <end position="20"/>
    </location>
</feature>
<evidence type="ECO:0000256" key="1">
    <source>
        <dbReference type="ARBA" id="ARBA00022801"/>
    </source>
</evidence>
<organism evidence="8 9">
    <name type="scientific">Umbra pygmaea</name>
    <name type="common">Eastern mudminnow</name>
    <dbReference type="NCBI Taxonomy" id="75934"/>
    <lineage>
        <taxon>Eukaryota</taxon>
        <taxon>Metazoa</taxon>
        <taxon>Chordata</taxon>
        <taxon>Craniata</taxon>
        <taxon>Vertebrata</taxon>
        <taxon>Euteleostomi</taxon>
        <taxon>Actinopterygii</taxon>
        <taxon>Neopterygii</taxon>
        <taxon>Teleostei</taxon>
        <taxon>Protacanthopterygii</taxon>
        <taxon>Esociformes</taxon>
        <taxon>Umbridae</taxon>
        <taxon>Umbra</taxon>
    </lineage>
</organism>
<evidence type="ECO:0000256" key="3">
    <source>
        <dbReference type="ARBA" id="ARBA00035306"/>
    </source>
</evidence>
<dbReference type="InterPro" id="IPR019438">
    <property type="entry name" value="Q_salvage"/>
</dbReference>
<feature type="chain" id="PRO_5044788531" description="Queuosine 5'-phosphate N-glycosylase/hydrolase" evidence="7">
    <location>
        <begin position="21"/>
        <end position="349"/>
    </location>
</feature>
<comment type="similarity">
    <text evidence="2 6">Belongs to the QNG1 protein family.</text>
</comment>
<proteinExistence type="inferred from homology"/>
<evidence type="ECO:0000256" key="7">
    <source>
        <dbReference type="SAM" id="SignalP"/>
    </source>
</evidence>
<comment type="caution">
    <text evidence="8">The sequence shown here is derived from an EMBL/GenBank/DDBJ whole genome shotgun (WGS) entry which is preliminary data.</text>
</comment>
<evidence type="ECO:0000256" key="6">
    <source>
        <dbReference type="RuleBase" id="RU365002"/>
    </source>
</evidence>
<sequence>MWLFVVVAVLMKTPLPPRESGCFVAEHSQDVFVEEGGVQRVAEMLYALRKSEDLTASGWKKANPLAPSPTSDHAINWVFVVDTMNFSFWPEQEAQQCEVTYRSVTYRGYMTLCAAITRAMEEGIPITDPAYFSQISVEELGHVLRSDNNTFMPMLEERHQVLTEAGRILLQNGGSFRSFISPAGNDAKKMVELIVEKLPSYRDEATYKDKRISFYKRAQILVADFWGIMEARGAGDIPNLDFLTMFADYRVPQALVHLGALRYSETLMETLRNGELLRSGDRREVEIRGCSIWCVERIKAYLWSLVKERDDQSCNINSAVIDFYLWPYAKLHHEEMAHIPIHHTRCIYY</sequence>
<evidence type="ECO:0000256" key="4">
    <source>
        <dbReference type="ARBA" id="ARBA00035393"/>
    </source>
</evidence>
<comment type="catalytic activity">
    <reaction evidence="5 6">
        <text>queuosine 5'-phosphate + H2O = queuine + D-ribose 5-phosphate</text>
        <dbReference type="Rhea" id="RHEA:75387"/>
        <dbReference type="ChEBI" id="CHEBI:15377"/>
        <dbReference type="ChEBI" id="CHEBI:17433"/>
        <dbReference type="ChEBI" id="CHEBI:78346"/>
        <dbReference type="ChEBI" id="CHEBI:194371"/>
    </reaction>
    <physiologicalReaction direction="left-to-right" evidence="5 6">
        <dbReference type="Rhea" id="RHEA:75388"/>
    </physiologicalReaction>
</comment>
<comment type="function">
    <text evidence="6">Catalyzes the hydrolysis of queuosine 5'-phosphate, releasing the nucleobase queuine (q). Is required for salvage of queuine from exogenous queuosine (Q) that is imported and then converted to queuosine 5'-phosphate intracellularly.</text>
</comment>
<dbReference type="Pfam" id="PF10343">
    <property type="entry name" value="Q_salvage"/>
    <property type="match status" value="1"/>
</dbReference>
<name>A0ABD0WS97_UMBPY</name>
<dbReference type="PANTHER" id="PTHR21314:SF0">
    <property type="entry name" value="QUEUOSINE 5'-PHOSPHATE N-GLYCOSYLASE_HYDROLASE"/>
    <property type="match status" value="1"/>
</dbReference>
<dbReference type="EMBL" id="JAGEUA010000005">
    <property type="protein sequence ID" value="KAL0979694.1"/>
    <property type="molecule type" value="Genomic_DNA"/>
</dbReference>
<dbReference type="Proteomes" id="UP001557470">
    <property type="component" value="Unassembled WGS sequence"/>
</dbReference>
<evidence type="ECO:0000313" key="9">
    <source>
        <dbReference type="Proteomes" id="UP001557470"/>
    </source>
</evidence>
<accession>A0ABD0WS97</accession>
<protein>
    <recommendedName>
        <fullName evidence="3 6">Queuosine 5'-phosphate N-glycosylase/hydrolase</fullName>
        <ecNumber evidence="6">3.2.2.-</ecNumber>
    </recommendedName>
    <alternativeName>
        <fullName evidence="4 6">Queuosine-nucleotide N-glycosylase/hydrolase</fullName>
    </alternativeName>
</protein>
<keyword evidence="7" id="KW-0732">Signal</keyword>
<dbReference type="PANTHER" id="PTHR21314">
    <property type="entry name" value="QUEUOSINE 5'-PHOSPHATE N-GLYCOSYLASE_HYDROLASE-RELATED"/>
    <property type="match status" value="1"/>
</dbReference>
<reference evidence="8 9" key="1">
    <citation type="submission" date="2024-06" db="EMBL/GenBank/DDBJ databases">
        <authorList>
            <person name="Pan Q."/>
            <person name="Wen M."/>
            <person name="Jouanno E."/>
            <person name="Zahm M."/>
            <person name="Klopp C."/>
            <person name="Cabau C."/>
            <person name="Louis A."/>
            <person name="Berthelot C."/>
            <person name="Parey E."/>
            <person name="Roest Crollius H."/>
            <person name="Montfort J."/>
            <person name="Robinson-Rechavi M."/>
            <person name="Bouchez O."/>
            <person name="Lampietro C."/>
            <person name="Lopez Roques C."/>
            <person name="Donnadieu C."/>
            <person name="Postlethwait J."/>
            <person name="Bobe J."/>
            <person name="Verreycken H."/>
            <person name="Guiguen Y."/>
        </authorList>
    </citation>
    <scope>NUCLEOTIDE SEQUENCE [LARGE SCALE GENOMIC DNA]</scope>
    <source>
        <strain evidence="8">Up_M1</strain>
        <tissue evidence="8">Testis</tissue>
    </source>
</reference>
<keyword evidence="1 6" id="KW-0378">Hydrolase</keyword>